<evidence type="ECO:0000313" key="1">
    <source>
        <dbReference type="EMBL" id="ROQ29658.1"/>
    </source>
</evidence>
<dbReference type="AlphaFoldDB" id="A0A3N1PNW6"/>
<dbReference type="EMBL" id="RJUL01000002">
    <property type="protein sequence ID" value="ROQ29658.1"/>
    <property type="molecule type" value="Genomic_DNA"/>
</dbReference>
<dbReference type="SUPFAM" id="SSF56973">
    <property type="entry name" value="Aerolisin/ETX pore-forming domain"/>
    <property type="match status" value="1"/>
</dbReference>
<comment type="caution">
    <text evidence="1">The sequence shown here is derived from an EMBL/GenBank/DDBJ whole genome shotgun (WGS) entry which is preliminary data.</text>
</comment>
<keyword evidence="2" id="KW-1185">Reference proteome</keyword>
<gene>
    <name evidence="1" type="ORF">EDC28_10222</name>
</gene>
<accession>A0A3N1PNW6</accession>
<evidence type="ECO:0000313" key="2">
    <source>
        <dbReference type="Proteomes" id="UP000268033"/>
    </source>
</evidence>
<dbReference type="Gene3D" id="2.170.15.10">
    <property type="entry name" value="Proaerolysin, chain A, domain 3"/>
    <property type="match status" value="1"/>
</dbReference>
<organism evidence="1 2">
    <name type="scientific">Gallaecimonas pentaromativorans</name>
    <dbReference type="NCBI Taxonomy" id="584787"/>
    <lineage>
        <taxon>Bacteria</taxon>
        <taxon>Pseudomonadati</taxon>
        <taxon>Pseudomonadota</taxon>
        <taxon>Gammaproteobacteria</taxon>
        <taxon>Enterobacterales</taxon>
        <taxon>Gallaecimonadaceae</taxon>
        <taxon>Gallaecimonas</taxon>
    </lineage>
</organism>
<proteinExistence type="predicted"/>
<reference evidence="1 2" key="1">
    <citation type="submission" date="2018-11" db="EMBL/GenBank/DDBJ databases">
        <title>Genomic Encyclopedia of Type Strains, Phase IV (KMG-IV): sequencing the most valuable type-strain genomes for metagenomic binning, comparative biology and taxonomic classification.</title>
        <authorList>
            <person name="Goeker M."/>
        </authorList>
    </citation>
    <scope>NUCLEOTIDE SEQUENCE [LARGE SCALE GENOMIC DNA]</scope>
    <source>
        <strain evidence="1 2">DSM 21945</strain>
    </source>
</reference>
<dbReference type="Proteomes" id="UP000268033">
    <property type="component" value="Unassembled WGS sequence"/>
</dbReference>
<sequence>MLRQIRGRSGGRIDKLRFDFGYPVRIENVEVDEPALIAQLKKGSLKSINSITFENNSDESTSAAYSDTTSETHSQTITRTHTVNAMMGYSYVIGAKASFKMGEISATQTFTFQFSYQYAYGVQETDSKSYAHTWNVNIPCPARKRTTASIQVLEATLKDVPFTYDIVFYENINGKMVEKYRFTESATMSGTVPSSSLIVDISSEDIVETDGLELGLRVVG</sequence>
<dbReference type="RefSeq" id="WP_170164009.1">
    <property type="nucleotide sequence ID" value="NZ_RJUL01000002.1"/>
</dbReference>
<name>A0A3N1PNW6_9GAMM</name>
<protein>
    <submittedName>
        <fullName evidence="1">Uncharacterized protein</fullName>
    </submittedName>
</protein>